<accession>A0A099L1L0</accession>
<dbReference type="Proteomes" id="UP000029868">
    <property type="component" value="Unassembled WGS sequence"/>
</dbReference>
<dbReference type="InterPro" id="IPR007803">
    <property type="entry name" value="Asp/Arg/Pro-Hydrxlase"/>
</dbReference>
<evidence type="ECO:0000313" key="3">
    <source>
        <dbReference type="Proteomes" id="UP000029868"/>
    </source>
</evidence>
<dbReference type="InterPro" id="IPR027443">
    <property type="entry name" value="IPNS-like_sf"/>
</dbReference>
<comment type="caution">
    <text evidence="2">The sequence shown here is derived from an EMBL/GenBank/DDBJ whole genome shotgun (WGS) entry which is preliminary data.</text>
</comment>
<dbReference type="Pfam" id="PF05118">
    <property type="entry name" value="Asp_Arg_Hydrox"/>
    <property type="match status" value="1"/>
</dbReference>
<dbReference type="SUPFAM" id="SSF51197">
    <property type="entry name" value="Clavaminate synthase-like"/>
    <property type="match status" value="1"/>
</dbReference>
<name>A0A099L1L0_COLPS</name>
<dbReference type="EMBL" id="JQEC01000011">
    <property type="protein sequence ID" value="KGJ96330.1"/>
    <property type="molecule type" value="Genomic_DNA"/>
</dbReference>
<evidence type="ECO:0000313" key="2">
    <source>
        <dbReference type="EMBL" id="KGJ96330.1"/>
    </source>
</evidence>
<dbReference type="RefSeq" id="WP_033081274.1">
    <property type="nucleotide sequence ID" value="NZ_JQEC01000011.1"/>
</dbReference>
<organism evidence="2 3">
    <name type="scientific">Colwellia psychrerythraea</name>
    <name type="common">Vibrio psychroerythus</name>
    <dbReference type="NCBI Taxonomy" id="28229"/>
    <lineage>
        <taxon>Bacteria</taxon>
        <taxon>Pseudomonadati</taxon>
        <taxon>Pseudomonadota</taxon>
        <taxon>Gammaproteobacteria</taxon>
        <taxon>Alteromonadales</taxon>
        <taxon>Colwelliaceae</taxon>
        <taxon>Colwellia</taxon>
    </lineage>
</organism>
<evidence type="ECO:0000259" key="1">
    <source>
        <dbReference type="Pfam" id="PF05118"/>
    </source>
</evidence>
<reference evidence="2 3" key="1">
    <citation type="submission" date="2014-08" db="EMBL/GenBank/DDBJ databases">
        <title>Genomic and Phenotypic Diversity of Colwellia psychrerythraea strains from Disparate Marine Basins.</title>
        <authorList>
            <person name="Techtmann S.M."/>
            <person name="Stelling S.C."/>
            <person name="Utturkar S.M."/>
            <person name="Alshibli N."/>
            <person name="Harris A."/>
            <person name="Brown S.D."/>
            <person name="Hazen T.C."/>
        </authorList>
    </citation>
    <scope>NUCLEOTIDE SEQUENCE [LARGE SCALE GENOMIC DNA]</scope>
    <source>
        <strain evidence="2 3">GAB14E</strain>
    </source>
</reference>
<dbReference type="OrthoDB" id="1441538at2"/>
<dbReference type="PATRIC" id="fig|28229.3.peg.1216"/>
<dbReference type="Gene3D" id="2.60.120.330">
    <property type="entry name" value="B-lactam Antibiotic, Isopenicillin N Synthase, Chain"/>
    <property type="match status" value="1"/>
</dbReference>
<sequence>MKLPHEFYQLPLAFDVKQLQKEVLALDECQWIEHPDRFKGNASIPLVSVNGEINNDFNGPMQVTQSLNDLPYHKQVIASFGEIIGRSRLMRLAPGCEVPIHSDTNYHWYKRVRIHIPIITDENVLFYCEDKHVNMEVGQAWIFDSWKYHRVHNGGNTLRVHLVIDIAGSSRFWKLLENSYVPFDVNASADFKAHFLAYDLHHRTTIHTEKFNTPLVMTPGEMDGLINDVFNDALTVKTNRGSDIKLLKEITDQLKYDWRSLWSFYGESEAGWPNYQKLRMFILKQVNTFASDFVAGNSAPIKEIFIYCILMPALNVEMAEQIK</sequence>
<proteinExistence type="predicted"/>
<protein>
    <submittedName>
        <fullName evidence="2">Aspartyl/Asparaginyl beta-hydroxylase</fullName>
    </submittedName>
</protein>
<feature type="domain" description="Aspartyl/asparaginy/proline hydroxylase" evidence="1">
    <location>
        <begin position="63"/>
        <end position="166"/>
    </location>
</feature>
<dbReference type="AlphaFoldDB" id="A0A099L1L0"/>
<gene>
    <name evidence="2" type="ORF">GAB14E_0277</name>
</gene>